<protein>
    <recommendedName>
        <fullName evidence="6">Glycosyltransferase</fullName>
    </recommendedName>
</protein>
<dbReference type="SUPFAM" id="SSF53756">
    <property type="entry name" value="UDP-Glycosyltransferase/glycogen phosphorylase"/>
    <property type="match status" value="1"/>
</dbReference>
<dbReference type="PANTHER" id="PTHR48046:SF1">
    <property type="entry name" value="GLYCOSYLTRANSFERASE-RELATED"/>
    <property type="match status" value="1"/>
</dbReference>
<dbReference type="AlphaFoldDB" id="A0AAV6WP69"/>
<keyword evidence="1" id="KW-0328">Glycosyltransferase</keyword>
<evidence type="ECO:0000313" key="5">
    <source>
        <dbReference type="Proteomes" id="UP000826271"/>
    </source>
</evidence>
<feature type="region of interest" description="Disordered" evidence="3">
    <location>
        <begin position="372"/>
        <end position="393"/>
    </location>
</feature>
<evidence type="ECO:0000256" key="3">
    <source>
        <dbReference type="SAM" id="MobiDB-lite"/>
    </source>
</evidence>
<reference evidence="4" key="1">
    <citation type="submission" date="2019-10" db="EMBL/GenBank/DDBJ databases">
        <authorList>
            <person name="Zhang R."/>
            <person name="Pan Y."/>
            <person name="Wang J."/>
            <person name="Ma R."/>
            <person name="Yu S."/>
        </authorList>
    </citation>
    <scope>NUCLEOTIDE SEQUENCE</scope>
    <source>
        <strain evidence="4">LA-IB0</strain>
        <tissue evidence="4">Leaf</tissue>
    </source>
</reference>
<sequence>MKEVTYHIALLPPPGFIGHLIPFIELTKKLVFQHNFSVTLIIPHDGSSMKPQKSLLQALPPTINQIFLPPVSTNDLPDNLNVEILLTTRVIRSLPALRQTLSSLTESGSRPTALVVDLFAPYAIDVAKEFEIPAYIFYVIAANELSLAMDVPYKLGESDPIQLPGSIVLNPDDYPDSLKEANSEVREWAMNLCKKQLLAEGIIVNSFLELESEAFKDLLERRRHQGIPPIYPVGPLIRTGSENESGQGSECLKWLDQQPPKSVIFVSFGSGGTLSMEQFTELALALEMSQQRFVWVAATRVKENENGIVERGHISELVKGLMEGEEGISLRKRMNDVKNGAAKALSEEGSSTQALAQEAILVHCRAAPKPPRQAIVSSGRSQTIVTSTPAPPPAVKTTNVMSLSPLNPAAFASPRQSQLQHHLSPAANHRHYVVISS</sequence>
<evidence type="ECO:0000256" key="1">
    <source>
        <dbReference type="ARBA" id="ARBA00022676"/>
    </source>
</evidence>
<gene>
    <name evidence="4" type="ORF">BUALT_Bualt14G0003400</name>
</gene>
<evidence type="ECO:0000313" key="4">
    <source>
        <dbReference type="EMBL" id="KAG8369362.1"/>
    </source>
</evidence>
<dbReference type="Gene3D" id="3.40.50.2000">
    <property type="entry name" value="Glycogen Phosphorylase B"/>
    <property type="match status" value="3"/>
</dbReference>
<dbReference type="InterPro" id="IPR002213">
    <property type="entry name" value="UDP_glucos_trans"/>
</dbReference>
<keyword evidence="5" id="KW-1185">Reference proteome</keyword>
<evidence type="ECO:0000256" key="2">
    <source>
        <dbReference type="ARBA" id="ARBA00022679"/>
    </source>
</evidence>
<comment type="caution">
    <text evidence="4">The sequence shown here is derived from an EMBL/GenBank/DDBJ whole genome shotgun (WGS) entry which is preliminary data.</text>
</comment>
<dbReference type="PANTHER" id="PTHR48046">
    <property type="entry name" value="UDP-GLYCOSYLTRANSFERASE 72E1"/>
    <property type="match status" value="1"/>
</dbReference>
<accession>A0AAV6WP69</accession>
<dbReference type="EMBL" id="WHWC01000014">
    <property type="protein sequence ID" value="KAG8369362.1"/>
    <property type="molecule type" value="Genomic_DNA"/>
</dbReference>
<organism evidence="4 5">
    <name type="scientific">Buddleja alternifolia</name>
    <dbReference type="NCBI Taxonomy" id="168488"/>
    <lineage>
        <taxon>Eukaryota</taxon>
        <taxon>Viridiplantae</taxon>
        <taxon>Streptophyta</taxon>
        <taxon>Embryophyta</taxon>
        <taxon>Tracheophyta</taxon>
        <taxon>Spermatophyta</taxon>
        <taxon>Magnoliopsida</taxon>
        <taxon>eudicotyledons</taxon>
        <taxon>Gunneridae</taxon>
        <taxon>Pentapetalae</taxon>
        <taxon>asterids</taxon>
        <taxon>lamiids</taxon>
        <taxon>Lamiales</taxon>
        <taxon>Scrophulariaceae</taxon>
        <taxon>Buddlejeae</taxon>
        <taxon>Buddleja</taxon>
    </lineage>
</organism>
<feature type="compositionally biased region" description="Polar residues" evidence="3">
    <location>
        <begin position="375"/>
        <end position="388"/>
    </location>
</feature>
<keyword evidence="2" id="KW-0808">Transferase</keyword>
<proteinExistence type="predicted"/>
<dbReference type="CDD" id="cd03784">
    <property type="entry name" value="GT1_Gtf-like"/>
    <property type="match status" value="1"/>
</dbReference>
<dbReference type="Proteomes" id="UP000826271">
    <property type="component" value="Unassembled WGS sequence"/>
</dbReference>
<dbReference type="GO" id="GO:0008194">
    <property type="term" value="F:UDP-glycosyltransferase activity"/>
    <property type="evidence" value="ECO:0007669"/>
    <property type="project" value="InterPro"/>
</dbReference>
<evidence type="ECO:0008006" key="6">
    <source>
        <dbReference type="Google" id="ProtNLM"/>
    </source>
</evidence>
<name>A0AAV6WP69_9LAMI</name>